<dbReference type="InterPro" id="IPR036059">
    <property type="entry name" value="TldD/PmbA_sf"/>
</dbReference>
<dbReference type="InterPro" id="IPR035068">
    <property type="entry name" value="TldD/PmbA_N"/>
</dbReference>
<protein>
    <submittedName>
        <fullName evidence="2">TldD/PmbA family protein</fullName>
    </submittedName>
</protein>
<dbReference type="InterPro" id="IPR047657">
    <property type="entry name" value="PmbA"/>
</dbReference>
<evidence type="ECO:0000313" key="3">
    <source>
        <dbReference type="Proteomes" id="UP000636505"/>
    </source>
</evidence>
<dbReference type="PANTHER" id="PTHR43421:SF1">
    <property type="entry name" value="METALLOPROTEASE PMBA"/>
    <property type="match status" value="1"/>
</dbReference>
<evidence type="ECO:0000313" key="2">
    <source>
        <dbReference type="EMBL" id="MBE9076366.1"/>
    </source>
</evidence>
<dbReference type="GO" id="GO:0005829">
    <property type="term" value="C:cytosol"/>
    <property type="evidence" value="ECO:0007669"/>
    <property type="project" value="TreeGrafter"/>
</dbReference>
<dbReference type="Pfam" id="PF19289">
    <property type="entry name" value="PmbA_TldD_3rd"/>
    <property type="match status" value="1"/>
</dbReference>
<dbReference type="SUPFAM" id="SSF111283">
    <property type="entry name" value="Putative modulator of DNA gyrase, PmbA/TldD"/>
    <property type="match status" value="1"/>
</dbReference>
<proteinExistence type="predicted"/>
<dbReference type="GO" id="GO:0008237">
    <property type="term" value="F:metallopeptidase activity"/>
    <property type="evidence" value="ECO:0007669"/>
    <property type="project" value="InterPro"/>
</dbReference>
<dbReference type="PANTHER" id="PTHR43421">
    <property type="entry name" value="METALLOPROTEASE PMBA"/>
    <property type="match status" value="1"/>
</dbReference>
<dbReference type="EMBL" id="JADEXG010000005">
    <property type="protein sequence ID" value="MBE9076366.1"/>
    <property type="molecule type" value="Genomic_DNA"/>
</dbReference>
<comment type="caution">
    <text evidence="2">The sequence shown here is derived from an EMBL/GenBank/DDBJ whole genome shotgun (WGS) entry which is preliminary data.</text>
</comment>
<dbReference type="GO" id="GO:0006508">
    <property type="term" value="P:proteolysis"/>
    <property type="evidence" value="ECO:0007669"/>
    <property type="project" value="InterPro"/>
</dbReference>
<name>A0A8J7ALG5_9CYAN</name>
<dbReference type="AlphaFoldDB" id="A0A8J7ALG5"/>
<evidence type="ECO:0000259" key="1">
    <source>
        <dbReference type="Pfam" id="PF19289"/>
    </source>
</evidence>
<dbReference type="Proteomes" id="UP000636505">
    <property type="component" value="Unassembled WGS sequence"/>
</dbReference>
<gene>
    <name evidence="2" type="ORF">IQ241_03490</name>
</gene>
<feature type="domain" description="Metalloprotease TldD/E C-terminal" evidence="1">
    <location>
        <begin position="220"/>
        <end position="435"/>
    </location>
</feature>
<dbReference type="RefSeq" id="WP_193905026.1">
    <property type="nucleotide sequence ID" value="NZ_JADEXG010000005.1"/>
</dbReference>
<keyword evidence="3" id="KW-1185">Reference proteome</keyword>
<dbReference type="Gene3D" id="3.30.2290.10">
    <property type="entry name" value="PmbA/TldD superfamily"/>
    <property type="match status" value="1"/>
</dbReference>
<sequence length="436" mass="46465">MSPELAQTSSLSPEQLLALAAQAGAEAAEVYQTESLTQPVVFETNRLKQIETSQAEGTALRLWHQGRPGLAVAYGAVEPQLLVEKALTLSQLNSPETPELTAGDSQQFAAVGETIAVKQLIAYGESAIAQIRDAYPEAICAAELACEQEQTRIVNSLGLDYRFQDITLSGYVDAEWIRGDDFLNVGDGQVDRHQLKPDAIAADIIQRLAWAKQSVAPPQGQVPVVFTAKAADLLWDTLCAALNGKRIAEGASPWSERLGQTVIAEPLSLRQDPTAGPYSCPFDDEGTLIQPVELVSQGVMRGVYCDLKIGRQLGLASTGNGFRPGLGGYPQPSLLNLIVEPESLSWEQMIGSLDDAIVIDQVLGNSGGLSGELSVNLELGYRVRQGHIVGRVKDTMIAGNVYTALKHLIGLGSDSVWNGSTYTPSVAVNGLSVTGS</sequence>
<dbReference type="InterPro" id="IPR045569">
    <property type="entry name" value="Metalloprtase-TldD/E_C"/>
</dbReference>
<organism evidence="2 3">
    <name type="scientific">Vasconcelosia minhoensis LEGE 07310</name>
    <dbReference type="NCBI Taxonomy" id="915328"/>
    <lineage>
        <taxon>Bacteria</taxon>
        <taxon>Bacillati</taxon>
        <taxon>Cyanobacteriota</taxon>
        <taxon>Cyanophyceae</taxon>
        <taxon>Nodosilineales</taxon>
        <taxon>Cymatolegaceae</taxon>
        <taxon>Vasconcelosia</taxon>
        <taxon>Vasconcelosia minhoensis</taxon>
    </lineage>
</organism>
<reference evidence="2" key="1">
    <citation type="submission" date="2020-10" db="EMBL/GenBank/DDBJ databases">
        <authorList>
            <person name="Castelo-Branco R."/>
            <person name="Eusebio N."/>
            <person name="Adriana R."/>
            <person name="Vieira A."/>
            <person name="Brugerolle De Fraissinette N."/>
            <person name="Rezende De Castro R."/>
            <person name="Schneider M.P."/>
            <person name="Vasconcelos V."/>
            <person name="Leao P.N."/>
        </authorList>
    </citation>
    <scope>NUCLEOTIDE SEQUENCE</scope>
    <source>
        <strain evidence="2">LEGE 07310</strain>
    </source>
</reference>
<accession>A0A8J7ALG5</accession>